<reference evidence="2 3" key="1">
    <citation type="submission" date="2024-01" db="EMBL/GenBank/DDBJ databases">
        <title>Multi-omics insights into the function and evolution of sodium benzoate biodegradation pathways in Benzoatithermus flavus gen. nov., sp. nov. from hot spring.</title>
        <authorList>
            <person name="Hu C.-J."/>
            <person name="Li W.-J."/>
        </authorList>
    </citation>
    <scope>NUCLEOTIDE SEQUENCE [LARGE SCALE GENOMIC DNA]</scope>
    <source>
        <strain evidence="2 3">SYSU G07066</strain>
    </source>
</reference>
<protein>
    <recommendedName>
        <fullName evidence="4">DUF1579 domain-containing protein</fullName>
    </recommendedName>
</protein>
<evidence type="ECO:0000256" key="1">
    <source>
        <dbReference type="SAM" id="SignalP"/>
    </source>
</evidence>
<dbReference type="Proteomes" id="UP001375743">
    <property type="component" value="Unassembled WGS sequence"/>
</dbReference>
<keyword evidence="3" id="KW-1185">Reference proteome</keyword>
<dbReference type="EMBL" id="JBBLZC010000008">
    <property type="protein sequence ID" value="MEK0083463.1"/>
    <property type="molecule type" value="Genomic_DNA"/>
</dbReference>
<organism evidence="2 3">
    <name type="scientific">Benzoatithermus flavus</name>
    <dbReference type="NCBI Taxonomy" id="3108223"/>
    <lineage>
        <taxon>Bacteria</taxon>
        <taxon>Pseudomonadati</taxon>
        <taxon>Pseudomonadota</taxon>
        <taxon>Alphaproteobacteria</taxon>
        <taxon>Geminicoccales</taxon>
        <taxon>Geminicoccaceae</taxon>
        <taxon>Benzoatithermus</taxon>
    </lineage>
</organism>
<name>A0ABU8XST0_9PROT</name>
<accession>A0ABU8XST0</accession>
<evidence type="ECO:0000313" key="2">
    <source>
        <dbReference type="EMBL" id="MEK0083463.1"/>
    </source>
</evidence>
<dbReference type="RefSeq" id="WP_418159311.1">
    <property type="nucleotide sequence ID" value="NZ_JBBLZC010000008.1"/>
</dbReference>
<keyword evidence="1" id="KW-0732">Signal</keyword>
<proteinExistence type="predicted"/>
<sequence>MACIVTLAAPCPAWAADLLDSLYGRWTTGQPAPFTMTWTRERDGFAVRWTVPGGREADIHFTPTRRPGVFAGRTNQGWSMFGRDKPVNPLVEGTLYWARSTPDAVYVYSLSVDDRGAFVLDRYACRRAGQGRLDVALQRRLPDGKTEEMTMQLAKAGP</sequence>
<feature type="chain" id="PRO_5046750341" description="DUF1579 domain-containing protein" evidence="1">
    <location>
        <begin position="16"/>
        <end position="158"/>
    </location>
</feature>
<comment type="caution">
    <text evidence="2">The sequence shown here is derived from an EMBL/GenBank/DDBJ whole genome shotgun (WGS) entry which is preliminary data.</text>
</comment>
<evidence type="ECO:0000313" key="3">
    <source>
        <dbReference type="Proteomes" id="UP001375743"/>
    </source>
</evidence>
<gene>
    <name evidence="2" type="ORF">U1T56_09895</name>
</gene>
<feature type="signal peptide" evidence="1">
    <location>
        <begin position="1"/>
        <end position="15"/>
    </location>
</feature>
<evidence type="ECO:0008006" key="4">
    <source>
        <dbReference type="Google" id="ProtNLM"/>
    </source>
</evidence>